<comment type="similarity">
    <text evidence="6">Belongs to the phospholipase D family.</text>
</comment>
<sequence>MSFGSSDVVSLGDYDEEYLDADVVHGSHFSGKLFMVGVPIKVKITGSSEENDYFGDETMESGMGHHRFRGWRVSDKSWYKIRIEHGDFEWTIRKTIDECNSLHASLVNRIRIRALLLLGKGTPLQIGHCPSKTEIAMGGMMGEPKKQMEEFLLSVLDSEVIREAECVVQFFEVSPLSFASRLGTIKWKEDLINKIPSNYLLPLCCLITIFKQPRWLVLKDTYLIYMTRKIRKMGTGDTNENTFEIDRKNGVLSLPGRIRRNWRLCKVFLMDQEFAFRPEVHKGLRANFLKLYNTHGKLITICPSTNKLFEWNEALTAMLGTQAVRDYVGYNRFGSFAPPRQNTQVTVFIDGAYYMEAVARAIAQAQHEIFITDWCMNPELFLRRPIKSNTWRLDKLLQAKARQGVRICVILYAGIEKVVPFCSAKTAGHLRKLHPNIHVYLSPLIKWFWSHHEKMVAIDQSIVFMGGIDLCFGRWDTVDHKLEDIHKSVPITRETTTVTDALAKNVSTQDSQVLQIEEVYRIQNESLNTKPKPSWIPQLQKSPSTRRRFSLHFKTSGDSRQISFHLPKPFKRNPPILTDHRTRDLDRERSGPNMNRLRQRGFTGVFQRAGVALHALFTRRTMNAPKPRSHSRASLAPDDNLMFLESQWGETNEFNAYDNPGFLDDDGEPVDQNFLDDLDNLCEIGQHCTFVGQDYVNWNVCEPDGKQHPAKDLMDRDEVPRMPWHDIGCVLSGQIAADFSRHFIQRWNAIRTSRIRLATRGTSERERRRRKPLLIPAEPCAPWTKDNLYRVLRDPRQASDCQAQALRSVSIWSLTVPAGNVKRGFRTEFRRWLYGHEDMQMTASANERERGLETSILSAYVNSILDAKNFILIENQFFISYIMSSDFDATVFAETPADPDLDKPTYAAAADTDPHERLPKTQQIAQVKNRIVDAIFLRIVRAHREGKPFRVFIILPLVPGFTGEFGNPTSRSQHMIWHYTRLSLFSGEQALFPRLARRVPDPNSYVSVCGLRTFAEWPNGNLKTELIYVHSKVMVVDDRLMIVGSANLNDRSTRGKRDSELAVVIENNPYQQDQTICPFVRRFRRSLMAEHLGVLPTLERVNRDEWSDELLNDPVCDEFYNGVWQATAQRNSDLFEEVFNVIPCNGLKTFNDCKEYRQKIPMSVHSPMKARELLKQVRGSLVRFPDEFLAHEDLTPPPGTLEKLAPASIWL</sequence>
<dbReference type="AlphaFoldDB" id="A0A4E0R8H5"/>
<dbReference type="InterPro" id="IPR016555">
    <property type="entry name" value="PLipase_D_euk"/>
</dbReference>
<dbReference type="GO" id="GO:0006654">
    <property type="term" value="P:phosphatidic acid biosynthetic process"/>
    <property type="evidence" value="ECO:0007669"/>
    <property type="project" value="InterPro"/>
</dbReference>
<feature type="domain" description="PLD phosphodiesterase" evidence="7">
    <location>
        <begin position="447"/>
        <end position="474"/>
    </location>
</feature>
<keyword evidence="5" id="KW-0443">Lipid metabolism</keyword>
<dbReference type="CDD" id="cd09141">
    <property type="entry name" value="PLDc_vPLD1_2_yPLD_like_2"/>
    <property type="match status" value="1"/>
</dbReference>
<proteinExistence type="inferred from homology"/>
<evidence type="ECO:0000256" key="6">
    <source>
        <dbReference type="PIRNR" id="PIRNR009376"/>
    </source>
</evidence>
<dbReference type="EC" id="3.1.4.4" evidence="6"/>
<keyword evidence="2" id="KW-0677">Repeat</keyword>
<evidence type="ECO:0000256" key="1">
    <source>
        <dbReference type="ARBA" id="ARBA00000798"/>
    </source>
</evidence>
<feature type="domain" description="PLD phosphodiesterase" evidence="7">
    <location>
        <begin position="1025"/>
        <end position="1052"/>
    </location>
</feature>
<evidence type="ECO:0000256" key="2">
    <source>
        <dbReference type="ARBA" id="ARBA00022737"/>
    </source>
</evidence>
<dbReference type="GO" id="GO:0009395">
    <property type="term" value="P:phospholipid catabolic process"/>
    <property type="evidence" value="ECO:0007669"/>
    <property type="project" value="TreeGrafter"/>
</dbReference>
<dbReference type="PROSITE" id="PS50035">
    <property type="entry name" value="PLD"/>
    <property type="match status" value="2"/>
</dbReference>
<keyword evidence="4 6" id="KW-0442">Lipid degradation</keyword>
<protein>
    <recommendedName>
        <fullName evidence="6">Phospholipase</fullName>
        <ecNumber evidence="6">3.1.4.4</ecNumber>
    </recommendedName>
</protein>
<dbReference type="SUPFAM" id="SSF56024">
    <property type="entry name" value="Phospholipase D/nuclease"/>
    <property type="match status" value="2"/>
</dbReference>
<gene>
    <name evidence="8" type="ORF">D915_005996</name>
</gene>
<accession>A0A4E0R8H5</accession>
<evidence type="ECO:0000256" key="4">
    <source>
        <dbReference type="ARBA" id="ARBA00022963"/>
    </source>
</evidence>
<dbReference type="Gene3D" id="3.30.1520.10">
    <property type="entry name" value="Phox-like domain"/>
    <property type="match status" value="1"/>
</dbReference>
<keyword evidence="3 6" id="KW-0378">Hydrolase</keyword>
<comment type="catalytic activity">
    <reaction evidence="1 6">
        <text>a 1,2-diacyl-sn-glycero-3-phosphocholine + H2O = a 1,2-diacyl-sn-glycero-3-phosphate + choline + H(+)</text>
        <dbReference type="Rhea" id="RHEA:14445"/>
        <dbReference type="ChEBI" id="CHEBI:15354"/>
        <dbReference type="ChEBI" id="CHEBI:15377"/>
        <dbReference type="ChEBI" id="CHEBI:15378"/>
        <dbReference type="ChEBI" id="CHEBI:57643"/>
        <dbReference type="ChEBI" id="CHEBI:58608"/>
        <dbReference type="EC" id="3.1.4.4"/>
    </reaction>
</comment>
<evidence type="ECO:0000256" key="3">
    <source>
        <dbReference type="ARBA" id="ARBA00022801"/>
    </source>
</evidence>
<dbReference type="GO" id="GO:0004630">
    <property type="term" value="F:phospholipase D activity"/>
    <property type="evidence" value="ECO:0007669"/>
    <property type="project" value="UniProtKB-UniRule"/>
</dbReference>
<reference evidence="8" key="1">
    <citation type="submission" date="2019-03" db="EMBL/GenBank/DDBJ databases">
        <title>Improved annotation for the trematode Fasciola hepatica.</title>
        <authorList>
            <person name="Choi Y.-J."/>
            <person name="Martin J."/>
            <person name="Mitreva M."/>
        </authorList>
    </citation>
    <scope>NUCLEOTIDE SEQUENCE [LARGE SCALE GENOMIC DNA]</scope>
</reference>
<keyword evidence="9" id="KW-1185">Reference proteome</keyword>
<evidence type="ECO:0000259" key="7">
    <source>
        <dbReference type="PROSITE" id="PS50035"/>
    </source>
</evidence>
<dbReference type="InterPro" id="IPR036871">
    <property type="entry name" value="PX_dom_sf"/>
</dbReference>
<dbReference type="Proteomes" id="UP000230066">
    <property type="component" value="Unassembled WGS sequence"/>
</dbReference>
<dbReference type="Gene3D" id="3.30.870.10">
    <property type="entry name" value="Endonuclease Chain A"/>
    <property type="match status" value="3"/>
</dbReference>
<dbReference type="InterPro" id="IPR015679">
    <property type="entry name" value="PLipase_D_fam"/>
</dbReference>
<comment type="caution">
    <text evidence="8">The sequence shown here is derived from an EMBL/GenBank/DDBJ whole genome shotgun (WGS) entry which is preliminary data.</text>
</comment>
<dbReference type="Pfam" id="PF00614">
    <property type="entry name" value="PLDc"/>
    <property type="match status" value="1"/>
</dbReference>
<dbReference type="EMBL" id="JXXN02002234">
    <property type="protein sequence ID" value="THD23276.1"/>
    <property type="molecule type" value="Genomic_DNA"/>
</dbReference>
<name>A0A4E0R8H5_FASHE</name>
<organism evidence="8 9">
    <name type="scientific">Fasciola hepatica</name>
    <name type="common">Liver fluke</name>
    <dbReference type="NCBI Taxonomy" id="6192"/>
    <lineage>
        <taxon>Eukaryota</taxon>
        <taxon>Metazoa</taxon>
        <taxon>Spiralia</taxon>
        <taxon>Lophotrochozoa</taxon>
        <taxon>Platyhelminthes</taxon>
        <taxon>Trematoda</taxon>
        <taxon>Digenea</taxon>
        <taxon>Plagiorchiida</taxon>
        <taxon>Echinostomata</taxon>
        <taxon>Echinostomatoidea</taxon>
        <taxon>Fasciolidae</taxon>
        <taxon>Fasciola</taxon>
    </lineage>
</organism>
<dbReference type="PANTHER" id="PTHR18896">
    <property type="entry name" value="PHOSPHOLIPASE D"/>
    <property type="match status" value="1"/>
</dbReference>
<evidence type="ECO:0000256" key="5">
    <source>
        <dbReference type="ARBA" id="ARBA00023098"/>
    </source>
</evidence>
<evidence type="ECO:0000313" key="8">
    <source>
        <dbReference type="EMBL" id="THD23276.1"/>
    </source>
</evidence>
<evidence type="ECO:0000313" key="9">
    <source>
        <dbReference type="Proteomes" id="UP000230066"/>
    </source>
</evidence>
<dbReference type="PANTHER" id="PTHR18896:SF76">
    <property type="entry name" value="PHOSPHOLIPASE"/>
    <property type="match status" value="1"/>
</dbReference>
<dbReference type="InterPro" id="IPR001736">
    <property type="entry name" value="PLipase_D/transphosphatidylase"/>
</dbReference>
<dbReference type="GO" id="GO:0035091">
    <property type="term" value="F:phosphatidylinositol binding"/>
    <property type="evidence" value="ECO:0007669"/>
    <property type="project" value="InterPro"/>
</dbReference>
<dbReference type="PIRSF" id="PIRSF009376">
    <property type="entry name" value="Phospholipase_D_euk"/>
    <property type="match status" value="1"/>
</dbReference>
<dbReference type="SMART" id="SM00155">
    <property type="entry name" value="PLDc"/>
    <property type="match status" value="2"/>
</dbReference>
<dbReference type="GO" id="GO:0035556">
    <property type="term" value="P:intracellular signal transduction"/>
    <property type="evidence" value="ECO:0007669"/>
    <property type="project" value="InterPro"/>
</dbReference>
<dbReference type="SUPFAM" id="SSF64268">
    <property type="entry name" value="PX domain"/>
    <property type="match status" value="1"/>
</dbReference>